<comment type="caution">
    <text evidence="1">The sequence shown here is derived from an EMBL/GenBank/DDBJ whole genome shotgun (WGS) entry which is preliminary data.</text>
</comment>
<organism evidence="1 2">
    <name type="scientific">Arctium lappa</name>
    <name type="common">Greater burdock</name>
    <name type="synonym">Lappa major</name>
    <dbReference type="NCBI Taxonomy" id="4217"/>
    <lineage>
        <taxon>Eukaryota</taxon>
        <taxon>Viridiplantae</taxon>
        <taxon>Streptophyta</taxon>
        <taxon>Embryophyta</taxon>
        <taxon>Tracheophyta</taxon>
        <taxon>Spermatophyta</taxon>
        <taxon>Magnoliopsida</taxon>
        <taxon>eudicotyledons</taxon>
        <taxon>Gunneridae</taxon>
        <taxon>Pentapetalae</taxon>
        <taxon>asterids</taxon>
        <taxon>campanulids</taxon>
        <taxon>Asterales</taxon>
        <taxon>Asteraceae</taxon>
        <taxon>Carduoideae</taxon>
        <taxon>Cardueae</taxon>
        <taxon>Arctiinae</taxon>
        <taxon>Arctium</taxon>
    </lineage>
</organism>
<dbReference type="EMBL" id="CM042058">
    <property type="protein sequence ID" value="KAI3685612.1"/>
    <property type="molecule type" value="Genomic_DNA"/>
</dbReference>
<dbReference type="Proteomes" id="UP001055879">
    <property type="component" value="Linkage Group LG12"/>
</dbReference>
<accession>A0ACB8YIP9</accession>
<evidence type="ECO:0000313" key="2">
    <source>
        <dbReference type="Proteomes" id="UP001055879"/>
    </source>
</evidence>
<reference evidence="2" key="1">
    <citation type="journal article" date="2022" name="Mol. Ecol. Resour.">
        <title>The genomes of chicory, endive, great burdock and yacon provide insights into Asteraceae palaeo-polyploidization history and plant inulin production.</title>
        <authorList>
            <person name="Fan W."/>
            <person name="Wang S."/>
            <person name="Wang H."/>
            <person name="Wang A."/>
            <person name="Jiang F."/>
            <person name="Liu H."/>
            <person name="Zhao H."/>
            <person name="Xu D."/>
            <person name="Zhang Y."/>
        </authorList>
    </citation>
    <scope>NUCLEOTIDE SEQUENCE [LARGE SCALE GENOMIC DNA]</scope>
    <source>
        <strain evidence="2">cv. Niubang</strain>
    </source>
</reference>
<proteinExistence type="predicted"/>
<reference evidence="1 2" key="2">
    <citation type="journal article" date="2022" name="Mol. Ecol. Resour.">
        <title>The genomes of chicory, endive, great burdock and yacon provide insights into Asteraceae paleo-polyploidization history and plant inulin production.</title>
        <authorList>
            <person name="Fan W."/>
            <person name="Wang S."/>
            <person name="Wang H."/>
            <person name="Wang A."/>
            <person name="Jiang F."/>
            <person name="Liu H."/>
            <person name="Zhao H."/>
            <person name="Xu D."/>
            <person name="Zhang Y."/>
        </authorList>
    </citation>
    <scope>NUCLEOTIDE SEQUENCE [LARGE SCALE GENOMIC DNA]</scope>
    <source>
        <strain evidence="2">cv. Niubang</strain>
    </source>
</reference>
<keyword evidence="2" id="KW-1185">Reference proteome</keyword>
<sequence>MSIWYSYFEVTKEDGSQWHFSEADFGSLELQDLVFLLRDLKTRTIRPGEVTDALEAVKRYMKCVMKLTSIEDFQIGLEINQAKINLLKPDLGIPSDIQNVPAYTVIAQFCNGTLMLLRDKLKSSIDQDDKGIQPLDSKYKCLVLKALGQIKERLEYRTLMRHFEISFGFRKTHVPNW</sequence>
<gene>
    <name evidence="1" type="ORF">L6452_34863</name>
</gene>
<evidence type="ECO:0000313" key="1">
    <source>
        <dbReference type="EMBL" id="KAI3685612.1"/>
    </source>
</evidence>
<protein>
    <submittedName>
        <fullName evidence="1">Uncharacterized protein</fullName>
    </submittedName>
</protein>
<name>A0ACB8YIP9_ARCLA</name>